<keyword evidence="1" id="KW-0560">Oxidoreductase</keyword>
<dbReference type="GO" id="GO:0004657">
    <property type="term" value="F:proline dehydrogenase activity"/>
    <property type="evidence" value="ECO:0007669"/>
    <property type="project" value="InterPro"/>
</dbReference>
<dbReference type="InterPro" id="IPR029041">
    <property type="entry name" value="FAD-linked_oxidoreductase-like"/>
</dbReference>
<dbReference type="Pfam" id="PF01619">
    <property type="entry name" value="Pro_dh"/>
    <property type="match status" value="1"/>
</dbReference>
<name>A0A6C0H0Z6_9ZZZZ</name>
<dbReference type="EMBL" id="MN739842">
    <property type="protein sequence ID" value="QHT74211.1"/>
    <property type="molecule type" value="Genomic_DNA"/>
</dbReference>
<evidence type="ECO:0000313" key="3">
    <source>
        <dbReference type="EMBL" id="QHT74211.1"/>
    </source>
</evidence>
<evidence type="ECO:0000256" key="1">
    <source>
        <dbReference type="ARBA" id="ARBA00023002"/>
    </source>
</evidence>
<dbReference type="InterPro" id="IPR002872">
    <property type="entry name" value="Proline_DH_dom"/>
</dbReference>
<dbReference type="GO" id="GO:0005739">
    <property type="term" value="C:mitochondrion"/>
    <property type="evidence" value="ECO:0007669"/>
    <property type="project" value="TreeGrafter"/>
</dbReference>
<proteinExistence type="predicted"/>
<sequence>MLKLSYKFFRPIFNIYTAGENIQQLNNKINHLKMNNIFPIVDYIKEYSNQKSDIQLISDEYISLSKLQNNEYIAVKLSSFDFDEKIINKTISELIFNDKKILIDAENNKNQNKIDYITNNLIKDFNQKNTFIFKTYQMYRNDSFDKLYNDLQNYKNLGVKLVRGAYYNEDKYSGKLFITKENTDKEFNKGLDLIKKNQDNIKAFICTHNLKDINTLINSDINKNNIYHASLYGFLNNETNKIIYHNIKVYKYLPYGKIEDSIPYLTRRLYENPRVIFDLIK</sequence>
<dbReference type="PANTHER" id="PTHR13914:SF0">
    <property type="entry name" value="PROLINE DEHYDROGENASE 1, MITOCHONDRIAL"/>
    <property type="match status" value="1"/>
</dbReference>
<dbReference type="SUPFAM" id="SSF51730">
    <property type="entry name" value="FAD-linked oxidoreductase"/>
    <property type="match status" value="1"/>
</dbReference>
<dbReference type="PANTHER" id="PTHR13914">
    <property type="entry name" value="PROLINE OXIDASE"/>
    <property type="match status" value="1"/>
</dbReference>
<dbReference type="AlphaFoldDB" id="A0A6C0H0Z6"/>
<dbReference type="GO" id="GO:0071949">
    <property type="term" value="F:FAD binding"/>
    <property type="evidence" value="ECO:0007669"/>
    <property type="project" value="TreeGrafter"/>
</dbReference>
<evidence type="ECO:0000259" key="2">
    <source>
        <dbReference type="Pfam" id="PF01619"/>
    </source>
</evidence>
<dbReference type="Gene3D" id="3.20.20.220">
    <property type="match status" value="1"/>
</dbReference>
<dbReference type="GO" id="GO:0010133">
    <property type="term" value="P:L-proline catabolic process to L-glutamate"/>
    <property type="evidence" value="ECO:0007669"/>
    <property type="project" value="TreeGrafter"/>
</dbReference>
<dbReference type="InterPro" id="IPR015659">
    <property type="entry name" value="Proline_oxidase"/>
</dbReference>
<protein>
    <recommendedName>
        <fullName evidence="2">Proline dehydrogenase domain-containing protein</fullName>
    </recommendedName>
</protein>
<organism evidence="3">
    <name type="scientific">viral metagenome</name>
    <dbReference type="NCBI Taxonomy" id="1070528"/>
    <lineage>
        <taxon>unclassified sequences</taxon>
        <taxon>metagenomes</taxon>
        <taxon>organismal metagenomes</taxon>
    </lineage>
</organism>
<feature type="domain" description="Proline dehydrogenase" evidence="2">
    <location>
        <begin position="27"/>
        <end position="272"/>
    </location>
</feature>
<accession>A0A6C0H0Z6</accession>
<reference evidence="3" key="1">
    <citation type="journal article" date="2020" name="Nature">
        <title>Giant virus diversity and host interactions through global metagenomics.</title>
        <authorList>
            <person name="Schulz F."/>
            <person name="Roux S."/>
            <person name="Paez-Espino D."/>
            <person name="Jungbluth S."/>
            <person name="Walsh D.A."/>
            <person name="Denef V.J."/>
            <person name="McMahon K.D."/>
            <person name="Konstantinidis K.T."/>
            <person name="Eloe-Fadrosh E.A."/>
            <person name="Kyrpides N.C."/>
            <person name="Woyke T."/>
        </authorList>
    </citation>
    <scope>NUCLEOTIDE SEQUENCE</scope>
    <source>
        <strain evidence="3">GVMAG-M-3300023179-4</strain>
    </source>
</reference>